<comment type="caution">
    <text evidence="11">The sequence shown here is derived from an EMBL/GenBank/DDBJ whole genome shotgun (WGS) entry which is preliminary data.</text>
</comment>
<organism evidence="11 12">
    <name type="scientific">Penicillium steckii</name>
    <dbReference type="NCBI Taxonomy" id="303698"/>
    <lineage>
        <taxon>Eukaryota</taxon>
        <taxon>Fungi</taxon>
        <taxon>Dikarya</taxon>
        <taxon>Ascomycota</taxon>
        <taxon>Pezizomycotina</taxon>
        <taxon>Eurotiomycetes</taxon>
        <taxon>Eurotiomycetidae</taxon>
        <taxon>Eurotiales</taxon>
        <taxon>Aspergillaceae</taxon>
        <taxon>Penicillium</taxon>
    </lineage>
</organism>
<dbReference type="Proteomes" id="UP000191285">
    <property type="component" value="Unassembled WGS sequence"/>
</dbReference>
<dbReference type="PANTHER" id="PTHR42061">
    <property type="entry name" value="ENDO-CHITOSANASE"/>
    <property type="match status" value="1"/>
</dbReference>
<reference evidence="12" key="1">
    <citation type="journal article" date="2017" name="Nat. Microbiol.">
        <title>Global analysis of biosynthetic gene clusters reveals vast potential of secondary metabolite production in Penicillium species.</title>
        <authorList>
            <person name="Nielsen J.C."/>
            <person name="Grijseels S."/>
            <person name="Prigent S."/>
            <person name="Ji B."/>
            <person name="Dainat J."/>
            <person name="Nielsen K.F."/>
            <person name="Frisvad J.C."/>
            <person name="Workman M."/>
            <person name="Nielsen J."/>
        </authorList>
    </citation>
    <scope>NUCLEOTIDE SEQUENCE [LARGE SCALE GENOMIC DNA]</scope>
    <source>
        <strain evidence="12">IBT 24891</strain>
    </source>
</reference>
<dbReference type="GO" id="GO:0005576">
    <property type="term" value="C:extracellular region"/>
    <property type="evidence" value="ECO:0007669"/>
    <property type="project" value="UniProtKB-SubCell"/>
</dbReference>
<evidence type="ECO:0000256" key="2">
    <source>
        <dbReference type="ARBA" id="ARBA00004613"/>
    </source>
</evidence>
<dbReference type="AlphaFoldDB" id="A0A1V6SXB3"/>
<dbReference type="Pfam" id="PF07335">
    <property type="entry name" value="Glyco_hydro_75"/>
    <property type="match status" value="1"/>
</dbReference>
<dbReference type="EC" id="3.2.1.132" evidence="10"/>
<keyword evidence="9 10" id="KW-0624">Polysaccharide degradation</keyword>
<keyword evidence="7" id="KW-0119">Carbohydrate metabolism</keyword>
<gene>
    <name evidence="11" type="ORF">PENSTE_c017G07928</name>
</gene>
<evidence type="ECO:0000256" key="10">
    <source>
        <dbReference type="RuleBase" id="RU361208"/>
    </source>
</evidence>
<protein>
    <recommendedName>
        <fullName evidence="10">Endo-chitosanase</fullName>
        <ecNumber evidence="10">3.2.1.132</ecNumber>
    </recommendedName>
</protein>
<evidence type="ECO:0000256" key="1">
    <source>
        <dbReference type="ARBA" id="ARBA00000405"/>
    </source>
</evidence>
<dbReference type="PANTHER" id="PTHR42061:SF9">
    <property type="entry name" value="ENDO-CHITOSANASE"/>
    <property type="match status" value="1"/>
</dbReference>
<evidence type="ECO:0000256" key="4">
    <source>
        <dbReference type="ARBA" id="ARBA00022525"/>
    </source>
</evidence>
<dbReference type="GO" id="GO:0000272">
    <property type="term" value="P:polysaccharide catabolic process"/>
    <property type="evidence" value="ECO:0007669"/>
    <property type="project" value="UniProtKB-KW"/>
</dbReference>
<comment type="function">
    <text evidence="10">Chitosanase catalyzing the endo-type cleavage of chitosan, the deacylated form of chitin. Chitosanase may be crucial in the degradation of the deacetylated portion of chitin in the fungal cell wall.</text>
</comment>
<evidence type="ECO:0000256" key="8">
    <source>
        <dbReference type="ARBA" id="ARBA00023295"/>
    </source>
</evidence>
<evidence type="ECO:0000256" key="7">
    <source>
        <dbReference type="ARBA" id="ARBA00023277"/>
    </source>
</evidence>
<proteinExistence type="inferred from homology"/>
<dbReference type="InterPro" id="IPR009939">
    <property type="entry name" value="Chitosanase_fungal"/>
</dbReference>
<evidence type="ECO:0000256" key="3">
    <source>
        <dbReference type="ARBA" id="ARBA00007799"/>
    </source>
</evidence>
<evidence type="ECO:0000256" key="9">
    <source>
        <dbReference type="ARBA" id="ARBA00023326"/>
    </source>
</evidence>
<name>A0A1V6SXB3_9EURO</name>
<comment type="catalytic activity">
    <reaction evidence="1 10">
        <text>Endohydrolysis of beta-(1-&gt;4)-linkages between D-glucosamine residues in a partly acetylated chitosan.</text>
        <dbReference type="EC" id="3.2.1.132"/>
    </reaction>
</comment>
<accession>A0A1V6SXB3</accession>
<keyword evidence="4" id="KW-0964">Secreted</keyword>
<evidence type="ECO:0000256" key="5">
    <source>
        <dbReference type="ARBA" id="ARBA00022729"/>
    </source>
</evidence>
<sequence length="237" mass="24963">MHLLTATTLLSASLVAAYDLPDNLKTIYDNHKSGKCNNKLAGGFSDGIDGAHTFAYCGDIDGVIYLHSSANGGQYDNMDVDCDGLNSKGGDCGADETGQGETAFKSELSQFGIEDLDANVHPYVVFGNTDFDPQQYGMEPLSVMAVVCNNQVLYGIWGDTNGEDSTGEASISLAQMCYPDDGINGDNGHGDEDVLYLGFTGKDAVPGGDADWQAGDRDAFEASIKDLGDKLVSGLQA</sequence>
<feature type="chain" id="PRO_5011833607" description="Endo-chitosanase" evidence="10">
    <location>
        <begin position="18"/>
        <end position="237"/>
    </location>
</feature>
<dbReference type="EMBL" id="MLKD01000017">
    <property type="protein sequence ID" value="OQE18622.1"/>
    <property type="molecule type" value="Genomic_DNA"/>
</dbReference>
<dbReference type="OrthoDB" id="4756206at2759"/>
<evidence type="ECO:0000313" key="11">
    <source>
        <dbReference type="EMBL" id="OQE18622.1"/>
    </source>
</evidence>
<comment type="subcellular location">
    <subcellularLocation>
        <location evidence="2 10">Secreted</location>
    </subcellularLocation>
</comment>
<dbReference type="GO" id="GO:0016977">
    <property type="term" value="F:chitosanase activity"/>
    <property type="evidence" value="ECO:0007669"/>
    <property type="project" value="UniProtKB-EC"/>
</dbReference>
<feature type="signal peptide" evidence="10">
    <location>
        <begin position="1"/>
        <end position="17"/>
    </location>
</feature>
<keyword evidence="6 10" id="KW-0378">Hydrolase</keyword>
<evidence type="ECO:0000313" key="12">
    <source>
        <dbReference type="Proteomes" id="UP000191285"/>
    </source>
</evidence>
<keyword evidence="5 10" id="KW-0732">Signal</keyword>
<keyword evidence="12" id="KW-1185">Reference proteome</keyword>
<evidence type="ECO:0000256" key="6">
    <source>
        <dbReference type="ARBA" id="ARBA00022801"/>
    </source>
</evidence>
<comment type="similarity">
    <text evidence="3 10">Belongs to the glycosyl hydrolase 75 family.</text>
</comment>
<keyword evidence="8 10" id="KW-0326">Glycosidase</keyword>